<gene>
    <name evidence="2" type="ORF">EW026_g738</name>
</gene>
<reference evidence="2 3" key="1">
    <citation type="submission" date="2019-02" db="EMBL/GenBank/DDBJ databases">
        <title>Genome sequencing of the rare red list fungi Phlebia centrifuga.</title>
        <authorList>
            <person name="Buettner E."/>
            <person name="Kellner H."/>
        </authorList>
    </citation>
    <scope>NUCLEOTIDE SEQUENCE [LARGE SCALE GENOMIC DNA]</scope>
    <source>
        <strain evidence="2 3">DSM 108282</strain>
    </source>
</reference>
<evidence type="ECO:0000256" key="1">
    <source>
        <dbReference type="SAM" id="SignalP"/>
    </source>
</evidence>
<accession>A0A4S4KTU6</accession>
<dbReference type="Proteomes" id="UP000309038">
    <property type="component" value="Unassembled WGS sequence"/>
</dbReference>
<evidence type="ECO:0000313" key="2">
    <source>
        <dbReference type="EMBL" id="THH02109.1"/>
    </source>
</evidence>
<protein>
    <recommendedName>
        <fullName evidence="4">Secreted protein</fullName>
    </recommendedName>
</protein>
<evidence type="ECO:0008006" key="4">
    <source>
        <dbReference type="Google" id="ProtNLM"/>
    </source>
</evidence>
<dbReference type="EMBL" id="SGPJ01000011">
    <property type="protein sequence ID" value="THH02109.1"/>
    <property type="molecule type" value="Genomic_DNA"/>
</dbReference>
<sequence>MSFKLSFAAFAALAAATVVHGAEVQYYTTRSCSGAASQDYRNVACNSCIDPPGDWWAVQFSGLGVNNRVTVHNQNSCTSASQVGQAYGNVCFAAGATALRSAWVACPGNIVERNATTIDTEAHVVAE</sequence>
<keyword evidence="1" id="KW-0732">Signal</keyword>
<comment type="caution">
    <text evidence="2">The sequence shown here is derived from an EMBL/GenBank/DDBJ whole genome shotgun (WGS) entry which is preliminary data.</text>
</comment>
<dbReference type="AlphaFoldDB" id="A0A4S4KTU6"/>
<feature type="signal peptide" evidence="1">
    <location>
        <begin position="1"/>
        <end position="21"/>
    </location>
</feature>
<feature type="chain" id="PRO_5020700562" description="Secreted protein" evidence="1">
    <location>
        <begin position="22"/>
        <end position="127"/>
    </location>
</feature>
<proteinExistence type="predicted"/>
<keyword evidence="3" id="KW-1185">Reference proteome</keyword>
<evidence type="ECO:0000313" key="3">
    <source>
        <dbReference type="Proteomes" id="UP000309038"/>
    </source>
</evidence>
<organism evidence="2 3">
    <name type="scientific">Hermanssonia centrifuga</name>
    <dbReference type="NCBI Taxonomy" id="98765"/>
    <lineage>
        <taxon>Eukaryota</taxon>
        <taxon>Fungi</taxon>
        <taxon>Dikarya</taxon>
        <taxon>Basidiomycota</taxon>
        <taxon>Agaricomycotina</taxon>
        <taxon>Agaricomycetes</taxon>
        <taxon>Polyporales</taxon>
        <taxon>Meruliaceae</taxon>
        <taxon>Hermanssonia</taxon>
    </lineage>
</organism>
<name>A0A4S4KTU6_9APHY</name>